<reference evidence="2" key="1">
    <citation type="journal article" date="2023" name="Front. Plant Sci.">
        <title>Chromosomal-level genome assembly of Melastoma candidum provides insights into trichome evolution.</title>
        <authorList>
            <person name="Zhong Y."/>
            <person name="Wu W."/>
            <person name="Sun C."/>
            <person name="Zou P."/>
            <person name="Liu Y."/>
            <person name="Dai S."/>
            <person name="Zhou R."/>
        </authorList>
    </citation>
    <scope>NUCLEOTIDE SEQUENCE [LARGE SCALE GENOMIC DNA]</scope>
</reference>
<evidence type="ECO:0000313" key="1">
    <source>
        <dbReference type="EMBL" id="KAI4338686.1"/>
    </source>
</evidence>
<dbReference type="Proteomes" id="UP001057402">
    <property type="component" value="Chromosome 7"/>
</dbReference>
<comment type="caution">
    <text evidence="1">The sequence shown here is derived from an EMBL/GenBank/DDBJ whole genome shotgun (WGS) entry which is preliminary data.</text>
</comment>
<accession>A0ACB9NUZ9</accession>
<gene>
    <name evidence="1" type="ORF">MLD38_023712</name>
</gene>
<dbReference type="EMBL" id="CM042886">
    <property type="protein sequence ID" value="KAI4338686.1"/>
    <property type="molecule type" value="Genomic_DNA"/>
</dbReference>
<proteinExistence type="predicted"/>
<keyword evidence="2" id="KW-1185">Reference proteome</keyword>
<protein>
    <submittedName>
        <fullName evidence="1">Uncharacterized protein</fullName>
    </submittedName>
</protein>
<name>A0ACB9NUZ9_9MYRT</name>
<sequence>MSCMARELCGGGDGGSNDKARASTVISSSSSGFGYSDHLSPTPGSPIQRPQLVAATAAMCSSYDSGSEIFHLASGINLIGFPKNTPHHFPGLSHRDDEEGSVAWTHHDHHHPHNDLMAPPPLMAGGEADDGEDHSLRCAVFPCERNERPSQGLSLSLSSTNPSGIGLQSFELRQADGPSHQNHGPQFDDLRSDSFYGKLIQLQQMSPGQFPLRSSKFLAPAQELLNEFCSLGSNEYDAKRPKGQKVNKGLEDEKRNGSAASSSNQEQSLQGIELVELQRRKAKLLAMLEEVDRRYRHYCNQMKAVVTSFDSVAGVGSRRSTRPSPPRPCRGTSGALGTG</sequence>
<organism evidence="1 2">
    <name type="scientific">Melastoma candidum</name>
    <dbReference type="NCBI Taxonomy" id="119954"/>
    <lineage>
        <taxon>Eukaryota</taxon>
        <taxon>Viridiplantae</taxon>
        <taxon>Streptophyta</taxon>
        <taxon>Embryophyta</taxon>
        <taxon>Tracheophyta</taxon>
        <taxon>Spermatophyta</taxon>
        <taxon>Magnoliopsida</taxon>
        <taxon>eudicotyledons</taxon>
        <taxon>Gunneridae</taxon>
        <taxon>Pentapetalae</taxon>
        <taxon>rosids</taxon>
        <taxon>malvids</taxon>
        <taxon>Myrtales</taxon>
        <taxon>Melastomataceae</taxon>
        <taxon>Melastomatoideae</taxon>
        <taxon>Melastomateae</taxon>
        <taxon>Melastoma</taxon>
    </lineage>
</organism>
<evidence type="ECO:0000313" key="2">
    <source>
        <dbReference type="Proteomes" id="UP001057402"/>
    </source>
</evidence>